<protein>
    <submittedName>
        <fullName evidence="5">DNA-binding response regulator</fullName>
    </submittedName>
</protein>
<dbReference type="GO" id="GO:0000160">
    <property type="term" value="P:phosphorelay signal transduction system"/>
    <property type="evidence" value="ECO:0007669"/>
    <property type="project" value="InterPro"/>
</dbReference>
<name>A0A352IQI8_9GAMM</name>
<dbReference type="Pfam" id="PF00196">
    <property type="entry name" value="GerE"/>
    <property type="match status" value="1"/>
</dbReference>
<evidence type="ECO:0000313" key="5">
    <source>
        <dbReference type="EMBL" id="HBC33721.1"/>
    </source>
</evidence>
<dbReference type="InterPro" id="IPR000792">
    <property type="entry name" value="Tscrpt_reg_LuxR_C"/>
</dbReference>
<dbReference type="PROSITE" id="PS50043">
    <property type="entry name" value="HTH_LUXR_2"/>
    <property type="match status" value="1"/>
</dbReference>
<sequence length="214" mass="23954">MLPNFTKEARRLNNEFAIHIVDDEPNILRSMRRVLGGAGYHTHLHHSASEFLDKYDGSPACLILDLKMPGMGGEQLVSHILQENMNLMVLVVTGHASIRSTVFLTKAGVVDVIEKPFDNPSLLEAVHKMTQNARRIFAKRALTDDFTARMSSLSKREKDVFNLLLSNLSSTEIAKQLGLSKKTVDIHRSRVMGKMGTASVAELIWNWTTLIKTD</sequence>
<dbReference type="GO" id="GO:0006355">
    <property type="term" value="P:regulation of DNA-templated transcription"/>
    <property type="evidence" value="ECO:0007669"/>
    <property type="project" value="InterPro"/>
</dbReference>
<dbReference type="PANTHER" id="PTHR43214:SF44">
    <property type="entry name" value="TWO-COMPONENT RESPONSE REGULATOR"/>
    <property type="match status" value="1"/>
</dbReference>
<dbReference type="SUPFAM" id="SSF46894">
    <property type="entry name" value="C-terminal effector domain of the bipartite response regulators"/>
    <property type="match status" value="1"/>
</dbReference>
<reference evidence="5 6" key="1">
    <citation type="journal article" date="2018" name="Nat. Biotechnol.">
        <title>A standardized bacterial taxonomy based on genome phylogeny substantially revises the tree of life.</title>
        <authorList>
            <person name="Parks D.H."/>
            <person name="Chuvochina M."/>
            <person name="Waite D.W."/>
            <person name="Rinke C."/>
            <person name="Skarshewski A."/>
            <person name="Chaumeil P.A."/>
            <person name="Hugenholtz P."/>
        </authorList>
    </citation>
    <scope>NUCLEOTIDE SEQUENCE [LARGE SCALE GENOMIC DNA]</scope>
    <source>
        <strain evidence="5">UBA9380</strain>
    </source>
</reference>
<proteinExistence type="predicted"/>
<evidence type="ECO:0000256" key="1">
    <source>
        <dbReference type="ARBA" id="ARBA00023125"/>
    </source>
</evidence>
<dbReference type="InterPro" id="IPR001789">
    <property type="entry name" value="Sig_transdc_resp-reg_receiver"/>
</dbReference>
<dbReference type="PANTHER" id="PTHR43214">
    <property type="entry name" value="TWO-COMPONENT RESPONSE REGULATOR"/>
    <property type="match status" value="1"/>
</dbReference>
<dbReference type="InterPro" id="IPR011006">
    <property type="entry name" value="CheY-like_superfamily"/>
</dbReference>
<evidence type="ECO:0000313" key="6">
    <source>
        <dbReference type="Proteomes" id="UP000263489"/>
    </source>
</evidence>
<dbReference type="InterPro" id="IPR036388">
    <property type="entry name" value="WH-like_DNA-bd_sf"/>
</dbReference>
<dbReference type="Proteomes" id="UP000263489">
    <property type="component" value="Unassembled WGS sequence"/>
</dbReference>
<evidence type="ECO:0000259" key="3">
    <source>
        <dbReference type="PROSITE" id="PS50043"/>
    </source>
</evidence>
<accession>A0A352IQI8</accession>
<dbReference type="InterPro" id="IPR016032">
    <property type="entry name" value="Sig_transdc_resp-reg_C-effctor"/>
</dbReference>
<dbReference type="SMART" id="SM00421">
    <property type="entry name" value="HTH_LUXR"/>
    <property type="match status" value="1"/>
</dbReference>
<dbReference type="Gene3D" id="3.40.50.2300">
    <property type="match status" value="1"/>
</dbReference>
<keyword evidence="1 5" id="KW-0238">DNA-binding</keyword>
<feature type="modified residue" description="4-aspartylphosphate" evidence="2">
    <location>
        <position position="65"/>
    </location>
</feature>
<dbReference type="Gene3D" id="1.10.10.10">
    <property type="entry name" value="Winged helix-like DNA-binding domain superfamily/Winged helix DNA-binding domain"/>
    <property type="match status" value="1"/>
</dbReference>
<dbReference type="EMBL" id="DNNA01000080">
    <property type="protein sequence ID" value="HBC33721.1"/>
    <property type="molecule type" value="Genomic_DNA"/>
</dbReference>
<dbReference type="SMART" id="SM00448">
    <property type="entry name" value="REC"/>
    <property type="match status" value="1"/>
</dbReference>
<feature type="domain" description="HTH luxR-type" evidence="3">
    <location>
        <begin position="146"/>
        <end position="214"/>
    </location>
</feature>
<dbReference type="GO" id="GO:0003677">
    <property type="term" value="F:DNA binding"/>
    <property type="evidence" value="ECO:0007669"/>
    <property type="project" value="UniProtKB-KW"/>
</dbReference>
<evidence type="ECO:0000256" key="2">
    <source>
        <dbReference type="PROSITE-ProRule" id="PRU00169"/>
    </source>
</evidence>
<dbReference type="Pfam" id="PF00072">
    <property type="entry name" value="Response_reg"/>
    <property type="match status" value="1"/>
</dbReference>
<dbReference type="CDD" id="cd06170">
    <property type="entry name" value="LuxR_C_like"/>
    <property type="match status" value="1"/>
</dbReference>
<comment type="caution">
    <text evidence="5">The sequence shown here is derived from an EMBL/GenBank/DDBJ whole genome shotgun (WGS) entry which is preliminary data.</text>
</comment>
<dbReference type="InterPro" id="IPR039420">
    <property type="entry name" value="WalR-like"/>
</dbReference>
<dbReference type="AlphaFoldDB" id="A0A352IQI8"/>
<dbReference type="SUPFAM" id="SSF52172">
    <property type="entry name" value="CheY-like"/>
    <property type="match status" value="1"/>
</dbReference>
<feature type="domain" description="Response regulatory" evidence="4">
    <location>
        <begin position="17"/>
        <end position="130"/>
    </location>
</feature>
<evidence type="ECO:0000259" key="4">
    <source>
        <dbReference type="PROSITE" id="PS50110"/>
    </source>
</evidence>
<organism evidence="5 6">
    <name type="scientific">Marinobacter adhaerens</name>
    <dbReference type="NCBI Taxonomy" id="1033846"/>
    <lineage>
        <taxon>Bacteria</taxon>
        <taxon>Pseudomonadati</taxon>
        <taxon>Pseudomonadota</taxon>
        <taxon>Gammaproteobacteria</taxon>
        <taxon>Pseudomonadales</taxon>
        <taxon>Marinobacteraceae</taxon>
        <taxon>Marinobacter</taxon>
    </lineage>
</organism>
<gene>
    <name evidence="5" type="ORF">DC045_05215</name>
</gene>
<keyword evidence="2" id="KW-0597">Phosphoprotein</keyword>
<dbReference type="PRINTS" id="PR00038">
    <property type="entry name" value="HTHLUXR"/>
</dbReference>
<dbReference type="PROSITE" id="PS50110">
    <property type="entry name" value="RESPONSE_REGULATORY"/>
    <property type="match status" value="1"/>
</dbReference>